<dbReference type="Proteomes" id="UP001144204">
    <property type="component" value="Unassembled WGS sequence"/>
</dbReference>
<dbReference type="AlphaFoldDB" id="A0A9W6AZD9"/>
<evidence type="ECO:0000256" key="1">
    <source>
        <dbReference type="ARBA" id="ARBA00023015"/>
    </source>
</evidence>
<gene>
    <name evidence="5" type="primary">yvaP</name>
    <name evidence="5" type="ORF">WR164_01310</name>
</gene>
<evidence type="ECO:0000256" key="3">
    <source>
        <dbReference type="ARBA" id="ARBA00023163"/>
    </source>
</evidence>
<dbReference type="InterPro" id="IPR002577">
    <property type="entry name" value="HTH_HxlR"/>
</dbReference>
<keyword evidence="2" id="KW-0238">DNA-binding</keyword>
<name>A0A9W6AZD9_9LACO</name>
<dbReference type="Pfam" id="PF01638">
    <property type="entry name" value="HxlR"/>
    <property type="match status" value="1"/>
</dbReference>
<evidence type="ECO:0000259" key="4">
    <source>
        <dbReference type="PROSITE" id="PS51118"/>
    </source>
</evidence>
<organism evidence="5 6">
    <name type="scientific">Philodulcilactobacillus myokoensis</name>
    <dbReference type="NCBI Taxonomy" id="2929573"/>
    <lineage>
        <taxon>Bacteria</taxon>
        <taxon>Bacillati</taxon>
        <taxon>Bacillota</taxon>
        <taxon>Bacilli</taxon>
        <taxon>Lactobacillales</taxon>
        <taxon>Lactobacillaceae</taxon>
        <taxon>Philodulcilactobacillus</taxon>
    </lineage>
</organism>
<accession>A0A9W6AZD9</accession>
<dbReference type="SUPFAM" id="SSF46785">
    <property type="entry name" value="Winged helix' DNA-binding domain"/>
    <property type="match status" value="1"/>
</dbReference>
<reference evidence="5" key="1">
    <citation type="submission" date="2022-07" db="EMBL/GenBank/DDBJ databases">
        <authorList>
            <person name="Kouya T."/>
            <person name="Ishiyama Y."/>
        </authorList>
    </citation>
    <scope>NUCLEOTIDE SEQUENCE</scope>
    <source>
        <strain evidence="5">WR16-4</strain>
    </source>
</reference>
<sequence>MQKNQTNDCPIQPFIEIISGKWSAIVLWEIYNGNNHYGKLKRSIPGISTRTLSLRLRKLETKNILERHILDNNPPTVKYTFTAKGKALAPILYQMKNWSMKYNQ</sequence>
<dbReference type="PANTHER" id="PTHR33204">
    <property type="entry name" value="TRANSCRIPTIONAL REGULATOR, MARR FAMILY"/>
    <property type="match status" value="1"/>
</dbReference>
<dbReference type="InterPro" id="IPR036388">
    <property type="entry name" value="WH-like_DNA-bd_sf"/>
</dbReference>
<dbReference type="RefSeq" id="WP_286135610.1">
    <property type="nucleotide sequence ID" value="NZ_BRPL01000002.1"/>
</dbReference>
<dbReference type="InterPro" id="IPR036390">
    <property type="entry name" value="WH_DNA-bd_sf"/>
</dbReference>
<proteinExistence type="predicted"/>
<dbReference type="PROSITE" id="PS51118">
    <property type="entry name" value="HTH_HXLR"/>
    <property type="match status" value="1"/>
</dbReference>
<reference evidence="5" key="2">
    <citation type="journal article" date="2023" name="PLoS ONE">
        <title>Philodulcilactobacillus myokoensis gen. nov., sp. nov., a fructophilic, acidophilic, and agar-phobic lactic acid bacterium isolated from fermented vegetable extracts.</title>
        <authorList>
            <person name="Kouya T."/>
            <person name="Ishiyama Y."/>
            <person name="Ohashi S."/>
            <person name="Kumakubo R."/>
            <person name="Yamazaki T."/>
            <person name="Otaki T."/>
        </authorList>
    </citation>
    <scope>NUCLEOTIDE SEQUENCE</scope>
    <source>
        <strain evidence="5">WR16-4</strain>
    </source>
</reference>
<evidence type="ECO:0000313" key="5">
    <source>
        <dbReference type="EMBL" id="GLB46152.1"/>
    </source>
</evidence>
<keyword evidence="6" id="KW-1185">Reference proteome</keyword>
<keyword evidence="3" id="KW-0804">Transcription</keyword>
<evidence type="ECO:0000256" key="2">
    <source>
        <dbReference type="ARBA" id="ARBA00023125"/>
    </source>
</evidence>
<dbReference type="PANTHER" id="PTHR33204:SF18">
    <property type="entry name" value="TRANSCRIPTIONAL REGULATORY PROTEIN"/>
    <property type="match status" value="1"/>
</dbReference>
<dbReference type="Gene3D" id="1.10.10.10">
    <property type="entry name" value="Winged helix-like DNA-binding domain superfamily/Winged helix DNA-binding domain"/>
    <property type="match status" value="1"/>
</dbReference>
<protein>
    <submittedName>
        <fullName evidence="5">HTH-type transcriptional regulator YvaP</fullName>
    </submittedName>
</protein>
<feature type="domain" description="HTH hxlR-type" evidence="4">
    <location>
        <begin position="9"/>
        <end position="104"/>
    </location>
</feature>
<dbReference type="GO" id="GO:0003677">
    <property type="term" value="F:DNA binding"/>
    <property type="evidence" value="ECO:0007669"/>
    <property type="project" value="UniProtKB-KW"/>
</dbReference>
<comment type="caution">
    <text evidence="5">The sequence shown here is derived from an EMBL/GenBank/DDBJ whole genome shotgun (WGS) entry which is preliminary data.</text>
</comment>
<keyword evidence="1" id="KW-0805">Transcription regulation</keyword>
<evidence type="ECO:0000313" key="6">
    <source>
        <dbReference type="Proteomes" id="UP001144204"/>
    </source>
</evidence>
<dbReference type="EMBL" id="BRPL01000002">
    <property type="protein sequence ID" value="GLB46152.1"/>
    <property type="molecule type" value="Genomic_DNA"/>
</dbReference>